<dbReference type="CDD" id="cd06588">
    <property type="entry name" value="PhnB_like"/>
    <property type="match status" value="2"/>
</dbReference>
<dbReference type="InterPro" id="IPR028973">
    <property type="entry name" value="PhnB-like"/>
</dbReference>
<dbReference type="GO" id="GO:0008168">
    <property type="term" value="F:methyltransferase activity"/>
    <property type="evidence" value="ECO:0007669"/>
    <property type="project" value="UniProtKB-KW"/>
</dbReference>
<dbReference type="OrthoDB" id="9806473at2"/>
<protein>
    <submittedName>
        <fullName evidence="2">Glyoxalase superfamily enzyme, possibly 3-demethylubiquinone-9 3-methyltransferase</fullName>
    </submittedName>
</protein>
<name>A0A1T5C7Z4_9SPHI</name>
<gene>
    <name evidence="2" type="ORF">SAMN05660841_01198</name>
</gene>
<dbReference type="Gene3D" id="3.30.720.100">
    <property type="match status" value="1"/>
</dbReference>
<dbReference type="STRING" id="1513896.SAMN05660841_01198"/>
<evidence type="ECO:0000313" key="3">
    <source>
        <dbReference type="Proteomes" id="UP000190150"/>
    </source>
</evidence>
<dbReference type="RefSeq" id="WP_079642112.1">
    <property type="nucleotide sequence ID" value="NZ_FUZF01000003.1"/>
</dbReference>
<proteinExistence type="predicted"/>
<dbReference type="Gene3D" id="3.30.720.110">
    <property type="match status" value="1"/>
</dbReference>
<feature type="domain" description="PhnB-like" evidence="1">
    <location>
        <begin position="127"/>
        <end position="245"/>
    </location>
</feature>
<keyword evidence="2" id="KW-0808">Transferase</keyword>
<dbReference type="GO" id="GO:0032259">
    <property type="term" value="P:methylation"/>
    <property type="evidence" value="ECO:0007669"/>
    <property type="project" value="UniProtKB-KW"/>
</dbReference>
<dbReference type="InterPro" id="IPR029068">
    <property type="entry name" value="Glyas_Bleomycin-R_OHBP_Dase"/>
</dbReference>
<organism evidence="2 3">
    <name type="scientific">Sphingobacterium nematocida</name>
    <dbReference type="NCBI Taxonomy" id="1513896"/>
    <lineage>
        <taxon>Bacteria</taxon>
        <taxon>Pseudomonadati</taxon>
        <taxon>Bacteroidota</taxon>
        <taxon>Sphingobacteriia</taxon>
        <taxon>Sphingobacteriales</taxon>
        <taxon>Sphingobacteriaceae</taxon>
        <taxon>Sphingobacterium</taxon>
    </lineage>
</organism>
<dbReference type="Proteomes" id="UP000190150">
    <property type="component" value="Unassembled WGS sequence"/>
</dbReference>
<evidence type="ECO:0000259" key="1">
    <source>
        <dbReference type="Pfam" id="PF06983"/>
    </source>
</evidence>
<dbReference type="PANTHER" id="PTHR33990">
    <property type="entry name" value="PROTEIN YJDN-RELATED"/>
    <property type="match status" value="1"/>
</dbReference>
<sequence length="274" mass="31076">MKDNAKISIALWFDQQAKEAMHFYASIFPKSQVHHSDAIVTDATLSGVQFTGINGGAAFRPNPAISFMATLETKEELDTIWERLLPEGKVLMALDKYPWSDHYGWLEDKYGVSWQLYLGDLNGVNGQQIVPTLLFTQEQNGKCEEAIEFYESVFPIFHKFGILRHQDGELSGKVQHTQFSANNFLLMAMDGGLTHNFSFNEGVSLVVHCDNQEDIDYYWNAFTQQGKESMCGWCKDPYGVSWQVIPKGIEKMLQNPSATTALMKMKKIIINELN</sequence>
<dbReference type="SUPFAM" id="SSF54593">
    <property type="entry name" value="Glyoxalase/Bleomycin resistance protein/Dihydroxybiphenyl dioxygenase"/>
    <property type="match status" value="2"/>
</dbReference>
<keyword evidence="3" id="KW-1185">Reference proteome</keyword>
<keyword evidence="2" id="KW-0489">Methyltransferase</keyword>
<dbReference type="Pfam" id="PF06983">
    <property type="entry name" value="3-dmu-9_3-mt"/>
    <property type="match status" value="2"/>
</dbReference>
<accession>A0A1T5C7Z4</accession>
<reference evidence="3" key="1">
    <citation type="submission" date="2017-02" db="EMBL/GenBank/DDBJ databases">
        <authorList>
            <person name="Varghese N."/>
            <person name="Submissions S."/>
        </authorList>
    </citation>
    <scope>NUCLEOTIDE SEQUENCE [LARGE SCALE GENOMIC DNA]</scope>
    <source>
        <strain evidence="3">DSM 24091</strain>
    </source>
</reference>
<dbReference type="AlphaFoldDB" id="A0A1T5C7Z4"/>
<dbReference type="EMBL" id="FUZF01000003">
    <property type="protein sequence ID" value="SKB55506.1"/>
    <property type="molecule type" value="Genomic_DNA"/>
</dbReference>
<keyword evidence="2" id="KW-0830">Ubiquinone</keyword>
<feature type="domain" description="PhnB-like" evidence="1">
    <location>
        <begin position="6"/>
        <end position="116"/>
    </location>
</feature>
<dbReference type="Gene3D" id="3.10.180.10">
    <property type="entry name" value="2,3-Dihydroxybiphenyl 1,2-Dioxygenase, domain 1"/>
    <property type="match status" value="1"/>
</dbReference>
<evidence type="ECO:0000313" key="2">
    <source>
        <dbReference type="EMBL" id="SKB55506.1"/>
    </source>
</evidence>